<keyword evidence="6" id="KW-0408">Iron</keyword>
<dbReference type="SUPFAM" id="SSF54292">
    <property type="entry name" value="2Fe-2S ferredoxin-like"/>
    <property type="match status" value="1"/>
</dbReference>
<dbReference type="PROSITE" id="PS00197">
    <property type="entry name" value="2FE2S_FER_1"/>
    <property type="match status" value="1"/>
</dbReference>
<dbReference type="Pfam" id="PF00111">
    <property type="entry name" value="Fer2"/>
    <property type="match status" value="1"/>
</dbReference>
<dbReference type="GO" id="GO:0016491">
    <property type="term" value="F:oxidoreductase activity"/>
    <property type="evidence" value="ECO:0007669"/>
    <property type="project" value="UniProtKB-KW"/>
</dbReference>
<evidence type="ECO:0000256" key="5">
    <source>
        <dbReference type="ARBA" id="ARBA00023002"/>
    </source>
</evidence>
<dbReference type="Gene3D" id="3.10.20.30">
    <property type="match status" value="1"/>
</dbReference>
<evidence type="ECO:0000313" key="11">
    <source>
        <dbReference type="Proteomes" id="UP000032254"/>
    </source>
</evidence>
<dbReference type="AlphaFoldDB" id="A0A0D0WVS0"/>
<reference evidence="10 11" key="1">
    <citation type="submission" date="2015-01" db="EMBL/GenBank/DDBJ databases">
        <title>Sequencing and annotation of Micromonospora carbonacea strain JXNU-1 genome.</title>
        <authorList>
            <person name="Long Z."/>
            <person name="Huang Y."/>
            <person name="Jiang Y."/>
        </authorList>
    </citation>
    <scope>NUCLEOTIDE SEQUENCE [LARGE SCALE GENOMIC DNA]</scope>
    <source>
        <strain evidence="10 11">JXNU-1</strain>
    </source>
</reference>
<dbReference type="PROSITE" id="PS51085">
    <property type="entry name" value="2FE2S_FER_2"/>
    <property type="match status" value="1"/>
</dbReference>
<keyword evidence="3" id="KW-0001">2Fe-2S</keyword>
<sequence>MSTELPFVVRALRLEAAGVLSVELVPADAAAPLPDWTPGAHVDLVVGDGSTRQYSLCGEPGAPWWRIAVLREPAGRGGSAWVHDHLRPGDRVRLRGPRNHFALEPAGSYLFVAGGIGITPLLPLLAEARRRGAASRLHYFGRSRRGMAFLDELAPYGDRIRVHAADDGPRPELRDLLDGLPPDALVYACGPSRLLAGLRAATEAAGRPDRLRTELFSAPVPAQPQPAGAFTVRLDRSGVEVTVPADRSALDVLLEAGVEIVNDCHEGICGSCETRVLAGAVDHRDHVLTAQERAAGDCLMVCVSRAAGDRLVLDL</sequence>
<protein>
    <recommendedName>
        <fullName evidence="12">Ferredoxin</fullName>
    </recommendedName>
</protein>
<dbReference type="InterPro" id="IPR050415">
    <property type="entry name" value="MRET"/>
</dbReference>
<accession>A0A0D0WVS0</accession>
<evidence type="ECO:0000259" key="9">
    <source>
        <dbReference type="PROSITE" id="PS51384"/>
    </source>
</evidence>
<evidence type="ECO:0000259" key="8">
    <source>
        <dbReference type="PROSITE" id="PS51085"/>
    </source>
</evidence>
<dbReference type="CDD" id="cd06185">
    <property type="entry name" value="PDR_like"/>
    <property type="match status" value="1"/>
</dbReference>
<evidence type="ECO:0000256" key="2">
    <source>
        <dbReference type="ARBA" id="ARBA00022630"/>
    </source>
</evidence>
<comment type="caution">
    <text evidence="10">The sequence shown here is derived from an EMBL/GenBank/DDBJ whole genome shotgun (WGS) entry which is preliminary data.</text>
</comment>
<dbReference type="PANTHER" id="PTHR47354:SF1">
    <property type="entry name" value="CARNITINE MONOOXYGENASE REDUCTASE SUBUNIT"/>
    <property type="match status" value="1"/>
</dbReference>
<evidence type="ECO:0000256" key="6">
    <source>
        <dbReference type="ARBA" id="ARBA00023004"/>
    </source>
</evidence>
<organism evidence="10 11">
    <name type="scientific">Micromonospora haikouensis</name>
    <dbReference type="NCBI Taxonomy" id="686309"/>
    <lineage>
        <taxon>Bacteria</taxon>
        <taxon>Bacillati</taxon>
        <taxon>Actinomycetota</taxon>
        <taxon>Actinomycetes</taxon>
        <taxon>Micromonosporales</taxon>
        <taxon>Micromonosporaceae</taxon>
        <taxon>Micromonospora</taxon>
    </lineage>
</organism>
<dbReference type="SUPFAM" id="SSF52343">
    <property type="entry name" value="Ferredoxin reductase-like, C-terminal NADP-linked domain"/>
    <property type="match status" value="1"/>
</dbReference>
<keyword evidence="2" id="KW-0285">Flavoprotein</keyword>
<dbReference type="PATRIC" id="fig|47853.6.peg.5885"/>
<dbReference type="PRINTS" id="PR00409">
    <property type="entry name" value="PHDIOXRDTASE"/>
</dbReference>
<dbReference type="InterPro" id="IPR039261">
    <property type="entry name" value="FNR_nucleotide-bd"/>
</dbReference>
<dbReference type="PANTHER" id="PTHR47354">
    <property type="entry name" value="NADH OXIDOREDUCTASE HCR"/>
    <property type="match status" value="1"/>
</dbReference>
<dbReference type="InterPro" id="IPR017938">
    <property type="entry name" value="Riboflavin_synthase-like_b-brl"/>
</dbReference>
<dbReference type="RefSeq" id="WP_043968463.1">
    <property type="nucleotide sequence ID" value="NZ_JBEZEN010000016.1"/>
</dbReference>
<dbReference type="GO" id="GO:0051537">
    <property type="term" value="F:2 iron, 2 sulfur cluster binding"/>
    <property type="evidence" value="ECO:0007669"/>
    <property type="project" value="UniProtKB-KW"/>
</dbReference>
<evidence type="ECO:0000256" key="1">
    <source>
        <dbReference type="ARBA" id="ARBA00001974"/>
    </source>
</evidence>
<evidence type="ECO:0000256" key="3">
    <source>
        <dbReference type="ARBA" id="ARBA00022714"/>
    </source>
</evidence>
<dbReference type="Proteomes" id="UP000032254">
    <property type="component" value="Unassembled WGS sequence"/>
</dbReference>
<dbReference type="InterPro" id="IPR017927">
    <property type="entry name" value="FAD-bd_FR_type"/>
</dbReference>
<dbReference type="InterPro" id="IPR036010">
    <property type="entry name" value="2Fe-2S_ferredoxin-like_sf"/>
</dbReference>
<dbReference type="GO" id="GO:0046872">
    <property type="term" value="F:metal ion binding"/>
    <property type="evidence" value="ECO:0007669"/>
    <property type="project" value="UniProtKB-KW"/>
</dbReference>
<evidence type="ECO:0008006" key="12">
    <source>
        <dbReference type="Google" id="ProtNLM"/>
    </source>
</evidence>
<dbReference type="InterPro" id="IPR006058">
    <property type="entry name" value="2Fe2S_fd_BS"/>
</dbReference>
<keyword evidence="7" id="KW-0411">Iron-sulfur</keyword>
<dbReference type="InterPro" id="IPR012675">
    <property type="entry name" value="Beta-grasp_dom_sf"/>
</dbReference>
<evidence type="ECO:0000256" key="7">
    <source>
        <dbReference type="ARBA" id="ARBA00023014"/>
    </source>
</evidence>
<proteinExistence type="predicted"/>
<dbReference type="Gene3D" id="2.40.30.10">
    <property type="entry name" value="Translation factors"/>
    <property type="match status" value="1"/>
</dbReference>
<evidence type="ECO:0000313" key="10">
    <source>
        <dbReference type="EMBL" id="KIR61475.1"/>
    </source>
</evidence>
<gene>
    <name evidence="10" type="ORF">TK50_28060</name>
</gene>
<dbReference type="SUPFAM" id="SSF63380">
    <property type="entry name" value="Riboflavin synthase domain-like"/>
    <property type="match status" value="1"/>
</dbReference>
<evidence type="ECO:0000256" key="4">
    <source>
        <dbReference type="ARBA" id="ARBA00022723"/>
    </source>
</evidence>
<dbReference type="EMBL" id="JXSX01000003">
    <property type="protein sequence ID" value="KIR61475.1"/>
    <property type="molecule type" value="Genomic_DNA"/>
</dbReference>
<keyword evidence="5" id="KW-0560">Oxidoreductase</keyword>
<feature type="domain" description="2Fe-2S ferredoxin-type" evidence="8">
    <location>
        <begin position="230"/>
        <end position="315"/>
    </location>
</feature>
<dbReference type="CDD" id="cd00207">
    <property type="entry name" value="fer2"/>
    <property type="match status" value="1"/>
</dbReference>
<dbReference type="OrthoDB" id="502624at2"/>
<dbReference type="Gene3D" id="3.40.50.80">
    <property type="entry name" value="Nucleotide-binding domain of ferredoxin-NADP reductase (FNR) module"/>
    <property type="match status" value="1"/>
</dbReference>
<comment type="cofactor">
    <cofactor evidence="1">
        <name>FAD</name>
        <dbReference type="ChEBI" id="CHEBI:57692"/>
    </cofactor>
</comment>
<feature type="domain" description="FAD-binding FR-type" evidence="9">
    <location>
        <begin position="2"/>
        <end position="104"/>
    </location>
</feature>
<dbReference type="GeneID" id="301307871"/>
<keyword evidence="11" id="KW-1185">Reference proteome</keyword>
<dbReference type="InterPro" id="IPR001041">
    <property type="entry name" value="2Fe-2S_ferredoxin-type"/>
</dbReference>
<dbReference type="PROSITE" id="PS51384">
    <property type="entry name" value="FAD_FR"/>
    <property type="match status" value="1"/>
</dbReference>
<name>A0A0D0WVS0_9ACTN</name>
<keyword evidence="4" id="KW-0479">Metal-binding</keyword>